<dbReference type="EMBL" id="CARXXK010001162">
    <property type="protein sequence ID" value="CAI6374128.1"/>
    <property type="molecule type" value="Genomic_DNA"/>
</dbReference>
<organism evidence="1 2">
    <name type="scientific">Macrosiphum euphorbiae</name>
    <name type="common">potato aphid</name>
    <dbReference type="NCBI Taxonomy" id="13131"/>
    <lineage>
        <taxon>Eukaryota</taxon>
        <taxon>Metazoa</taxon>
        <taxon>Ecdysozoa</taxon>
        <taxon>Arthropoda</taxon>
        <taxon>Hexapoda</taxon>
        <taxon>Insecta</taxon>
        <taxon>Pterygota</taxon>
        <taxon>Neoptera</taxon>
        <taxon>Paraneoptera</taxon>
        <taxon>Hemiptera</taxon>
        <taxon>Sternorrhyncha</taxon>
        <taxon>Aphidomorpha</taxon>
        <taxon>Aphidoidea</taxon>
        <taxon>Aphididae</taxon>
        <taxon>Macrosiphini</taxon>
        <taxon>Macrosiphum</taxon>
    </lineage>
</organism>
<evidence type="ECO:0000313" key="2">
    <source>
        <dbReference type="Proteomes" id="UP001160148"/>
    </source>
</evidence>
<gene>
    <name evidence="1" type="ORF">MEUPH1_LOCUS27782</name>
</gene>
<evidence type="ECO:0000313" key="1">
    <source>
        <dbReference type="EMBL" id="CAI6374128.1"/>
    </source>
</evidence>
<dbReference type="AlphaFoldDB" id="A0AAV0Y140"/>
<accession>A0AAV0Y140</accession>
<reference evidence="1 2" key="1">
    <citation type="submission" date="2023-01" db="EMBL/GenBank/DDBJ databases">
        <authorList>
            <person name="Whitehead M."/>
        </authorList>
    </citation>
    <scope>NUCLEOTIDE SEQUENCE [LARGE SCALE GENOMIC DNA]</scope>
</reference>
<comment type="caution">
    <text evidence="1">The sequence shown here is derived from an EMBL/GenBank/DDBJ whole genome shotgun (WGS) entry which is preliminary data.</text>
</comment>
<dbReference type="Proteomes" id="UP001160148">
    <property type="component" value="Unassembled WGS sequence"/>
</dbReference>
<name>A0AAV0Y140_9HEMI</name>
<keyword evidence="2" id="KW-1185">Reference proteome</keyword>
<dbReference type="PANTHER" id="PTHR46579:SF1">
    <property type="entry name" value="F5_8 TYPE C DOMAIN-CONTAINING PROTEIN"/>
    <property type="match status" value="1"/>
</dbReference>
<proteinExistence type="predicted"/>
<protein>
    <submittedName>
        <fullName evidence="1">Uncharacterized protein</fullName>
    </submittedName>
</protein>
<dbReference type="PANTHER" id="PTHR46579">
    <property type="entry name" value="F5/8 TYPE C DOMAIN-CONTAINING PROTEIN-RELATED"/>
    <property type="match status" value="1"/>
</dbReference>
<sequence length="116" mass="13794">MIILLSPDCSYLINYARQLLKYFVMSFQNIYGAQFVSHKVHGLLHLCDDYEHYGPLHNCSTFMFENYMKELKSFVRKHDKPLQQVINRDNEKCYASTTNSRKNNEEFILKPSLQHI</sequence>